<dbReference type="PANTHER" id="PTHR11757:SF19">
    <property type="entry name" value="PROLYL ENDOPEPTIDASE-LIKE"/>
    <property type="match status" value="1"/>
</dbReference>
<feature type="domain" description="Peptidase S9 prolyl oligopeptidase catalytic" evidence="5">
    <location>
        <begin position="466"/>
        <end position="682"/>
    </location>
</feature>
<dbReference type="Pfam" id="PF02897">
    <property type="entry name" value="Peptidase_S9_N"/>
    <property type="match status" value="1"/>
</dbReference>
<proteinExistence type="inferred from homology"/>
<evidence type="ECO:0000313" key="8">
    <source>
        <dbReference type="Proteomes" id="UP000197065"/>
    </source>
</evidence>
<evidence type="ECO:0000256" key="2">
    <source>
        <dbReference type="ARBA" id="ARBA00022670"/>
    </source>
</evidence>
<organism evidence="7 8">
    <name type="scientific">Arboricoccus pini</name>
    <dbReference type="NCBI Taxonomy" id="1963835"/>
    <lineage>
        <taxon>Bacteria</taxon>
        <taxon>Pseudomonadati</taxon>
        <taxon>Pseudomonadota</taxon>
        <taxon>Alphaproteobacteria</taxon>
        <taxon>Geminicoccales</taxon>
        <taxon>Geminicoccaceae</taxon>
        <taxon>Arboricoccus</taxon>
    </lineage>
</organism>
<evidence type="ECO:0000256" key="3">
    <source>
        <dbReference type="ARBA" id="ARBA00022801"/>
    </source>
</evidence>
<reference evidence="7 8" key="1">
    <citation type="submission" date="2017-06" db="EMBL/GenBank/DDBJ databases">
        <authorList>
            <person name="Kim H.J."/>
            <person name="Triplett B.A."/>
        </authorList>
    </citation>
    <scope>NUCLEOTIDE SEQUENCE [LARGE SCALE GENOMIC DNA]</scope>
    <source>
        <strain evidence="7 8">B29T1</strain>
    </source>
</reference>
<protein>
    <submittedName>
        <fullName evidence="7">Oligopeptidase B</fullName>
    </submittedName>
</protein>
<name>A0A212RD03_9PROT</name>
<dbReference type="Gene3D" id="2.130.10.120">
    <property type="entry name" value="Prolyl oligopeptidase, N-terminal domain"/>
    <property type="match status" value="1"/>
</dbReference>
<dbReference type="GO" id="GO:0006508">
    <property type="term" value="P:proteolysis"/>
    <property type="evidence" value="ECO:0007669"/>
    <property type="project" value="UniProtKB-KW"/>
</dbReference>
<keyword evidence="8" id="KW-1185">Reference proteome</keyword>
<dbReference type="Proteomes" id="UP000197065">
    <property type="component" value="Unassembled WGS sequence"/>
</dbReference>
<dbReference type="RefSeq" id="WP_207762032.1">
    <property type="nucleotide sequence ID" value="NZ_FYEH01000007.1"/>
</dbReference>
<evidence type="ECO:0000259" key="5">
    <source>
        <dbReference type="Pfam" id="PF00326"/>
    </source>
</evidence>
<dbReference type="Pfam" id="PF00326">
    <property type="entry name" value="Peptidase_S9"/>
    <property type="match status" value="1"/>
</dbReference>
<dbReference type="InterPro" id="IPR051543">
    <property type="entry name" value="Serine_Peptidase_S9A"/>
</dbReference>
<dbReference type="InterPro" id="IPR023302">
    <property type="entry name" value="Pept_S9A_N"/>
</dbReference>
<comment type="similarity">
    <text evidence="1">Belongs to the peptidase S9A family.</text>
</comment>
<dbReference type="InterPro" id="IPR002470">
    <property type="entry name" value="Peptidase_S9A"/>
</dbReference>
<dbReference type="GO" id="GO:0004252">
    <property type="term" value="F:serine-type endopeptidase activity"/>
    <property type="evidence" value="ECO:0007669"/>
    <property type="project" value="InterPro"/>
</dbReference>
<dbReference type="PRINTS" id="PR00862">
    <property type="entry name" value="PROLIGOPTASE"/>
</dbReference>
<dbReference type="SUPFAM" id="SSF50993">
    <property type="entry name" value="Peptidase/esterase 'gauge' domain"/>
    <property type="match status" value="1"/>
</dbReference>
<evidence type="ECO:0000259" key="6">
    <source>
        <dbReference type="Pfam" id="PF02897"/>
    </source>
</evidence>
<dbReference type="AlphaFoldDB" id="A0A212RD03"/>
<feature type="domain" description="Peptidase S9A N-terminal" evidence="6">
    <location>
        <begin position="6"/>
        <end position="401"/>
    </location>
</feature>
<evidence type="ECO:0000256" key="4">
    <source>
        <dbReference type="ARBA" id="ARBA00022825"/>
    </source>
</evidence>
<gene>
    <name evidence="7" type="ORF">SAMN07250955_107119</name>
</gene>
<dbReference type="InterPro" id="IPR001375">
    <property type="entry name" value="Peptidase_S9_cat"/>
</dbReference>
<accession>A0A212RD03</accession>
<keyword evidence="4" id="KW-0720">Serine protease</keyword>
<dbReference type="EMBL" id="FYEH01000007">
    <property type="protein sequence ID" value="SNB70126.1"/>
    <property type="molecule type" value="Genomic_DNA"/>
</dbReference>
<keyword evidence="2" id="KW-0645">Protease</keyword>
<evidence type="ECO:0000256" key="1">
    <source>
        <dbReference type="ARBA" id="ARBA00005228"/>
    </source>
</evidence>
<keyword evidence="3" id="KW-0378">Hydrolase</keyword>
<dbReference type="InterPro" id="IPR029058">
    <property type="entry name" value="AB_hydrolase_fold"/>
</dbReference>
<evidence type="ECO:0000313" key="7">
    <source>
        <dbReference type="EMBL" id="SNB70126.1"/>
    </source>
</evidence>
<sequence>MHLPQPPMARREPKTLERFGLTWSDDWAWLRDPGYPKVEDAEILAYLGAENAYVDAVMAPQARLIEQLQAELKARLKEDDSSVPVLDRDFLYHWSYRPGSQYRVWHRQAVDGAAVIILDENELAAGKPFFALRGMAVSPDGRLLAIATDEDGSERFKLSIRDIATGQVLEEGVAHLSGTLAWSEDGEYILYVELNESLRPYRVRAHRLGEEPADDRTIFEEEDPAFFVSLGKTRDRAYFVIRTGTHVTTESHVLPATGRPGSARCVALRREGHQYEIEHAHGFFWIRTNDRHENFRLVRAPADQPDEARWEEVIAGSDRYYFLDLACFADFMVLLGRADGLSALSVRDYQGDQHQIALPEAVGTPALGDNRVFATGTIRLGYTSMVTPSTVYDYDVRARRLVTRKVQEIPSGYDKTAYRTLRLMAPSHDGVLVPITLVHPVDYPTDGTGRLHLYGYGAYGHGMDPAFSPHRLTLLQRGFAFAIAHVRGGDEMGWRWYETGKLAAKENSFKDFIAVAEHLINEGWAAKGEIAIRGGSAGGMLMGAVANMRPDLWKCVIAEVPFVDVVNTMSDPSLPLTPIEWPEWGNPIEDVDALRRMLAYSPYDNIAARDYPAMLVTAGISDPRVTYWEPAKFVARLRATQTGKQPLLFKTIMAGGHFGRSGRYDALAELALHYAFMLRCYGLSGEHA</sequence>
<dbReference type="PANTHER" id="PTHR11757">
    <property type="entry name" value="PROTEASE FAMILY S9A OLIGOPEPTIDASE"/>
    <property type="match status" value="1"/>
</dbReference>
<dbReference type="Gene3D" id="3.40.50.1820">
    <property type="entry name" value="alpha/beta hydrolase"/>
    <property type="match status" value="1"/>
</dbReference>
<dbReference type="SUPFAM" id="SSF53474">
    <property type="entry name" value="alpha/beta-Hydrolases"/>
    <property type="match status" value="1"/>
</dbReference>